<gene>
    <name evidence="1" type="ORF">RF55_4731</name>
</gene>
<proteinExistence type="predicted"/>
<name>A0A0J7KXS5_LASNI</name>
<reference evidence="1 2" key="1">
    <citation type="submission" date="2015-04" db="EMBL/GenBank/DDBJ databases">
        <title>Lasius niger genome sequencing.</title>
        <authorList>
            <person name="Konorov E.A."/>
            <person name="Nikitin M.A."/>
            <person name="Kirill M.V."/>
            <person name="Chang P."/>
        </authorList>
    </citation>
    <scope>NUCLEOTIDE SEQUENCE [LARGE SCALE GENOMIC DNA]</scope>
    <source>
        <tissue evidence="1">Whole</tissue>
    </source>
</reference>
<keyword evidence="2" id="KW-1185">Reference proteome</keyword>
<evidence type="ECO:0000313" key="2">
    <source>
        <dbReference type="Proteomes" id="UP000036403"/>
    </source>
</evidence>
<comment type="caution">
    <text evidence="1">The sequence shown here is derived from an EMBL/GenBank/DDBJ whole genome shotgun (WGS) entry which is preliminary data.</text>
</comment>
<protein>
    <submittedName>
        <fullName evidence="1">Uncharacterized protein</fullName>
    </submittedName>
</protein>
<dbReference type="EMBL" id="LBMM01002254">
    <property type="protein sequence ID" value="KMQ95074.1"/>
    <property type="molecule type" value="Genomic_DNA"/>
</dbReference>
<accession>A0A0J7KXS5</accession>
<dbReference type="PaxDb" id="67767-A0A0J7KXS5"/>
<organism evidence="1 2">
    <name type="scientific">Lasius niger</name>
    <name type="common">Black garden ant</name>
    <dbReference type="NCBI Taxonomy" id="67767"/>
    <lineage>
        <taxon>Eukaryota</taxon>
        <taxon>Metazoa</taxon>
        <taxon>Ecdysozoa</taxon>
        <taxon>Arthropoda</taxon>
        <taxon>Hexapoda</taxon>
        <taxon>Insecta</taxon>
        <taxon>Pterygota</taxon>
        <taxon>Neoptera</taxon>
        <taxon>Endopterygota</taxon>
        <taxon>Hymenoptera</taxon>
        <taxon>Apocrita</taxon>
        <taxon>Aculeata</taxon>
        <taxon>Formicoidea</taxon>
        <taxon>Formicidae</taxon>
        <taxon>Formicinae</taxon>
        <taxon>Lasius</taxon>
        <taxon>Lasius</taxon>
    </lineage>
</organism>
<dbReference type="OrthoDB" id="8185397at2759"/>
<evidence type="ECO:0000313" key="1">
    <source>
        <dbReference type="EMBL" id="KMQ95074.1"/>
    </source>
</evidence>
<dbReference type="Proteomes" id="UP000036403">
    <property type="component" value="Unassembled WGS sequence"/>
</dbReference>
<sequence length="166" mass="18555">MGVVSRQPLYWQLCIKTFHRCSSNPVRLTNIGLEGSQTINVAGWTSNSIIDRLYNRNKNPLAVADMNKFYDDRATPGIASETHQDPRNLYKEEVQMYELTGGVELVPLLTSRRNQSYPQTTRHLVTDATRPGYTIESRNGGSNRRVVAGTSILGEGYGVDRVTVPP</sequence>
<dbReference type="AlphaFoldDB" id="A0A0J7KXS5"/>